<feature type="transmembrane region" description="Helical" evidence="1">
    <location>
        <begin position="60"/>
        <end position="82"/>
    </location>
</feature>
<keyword evidence="4" id="KW-1185">Reference proteome</keyword>
<sequence>FKQPWFARVHSYEWSVIGTLALDITLDVTLCGMLTFVLLTRRTGNESSSTDEIVNRVVQYAVGTGALSCACAITILICLLAIPNTLIYLTPLMLLEKFYVLSYLVLINSRHMLRRLNGKHQDRNMEVRQCMALTALAHVQNGVRTAAKLPLSFLTDERCQVR</sequence>
<dbReference type="InterPro" id="IPR045339">
    <property type="entry name" value="DUF6534"/>
</dbReference>
<dbReference type="STRING" id="50990.A0A4Y7PER3"/>
<name>A0A4Y7PER3_9AGAM</name>
<dbReference type="VEuPathDB" id="FungiDB:BD410DRAFT_797662"/>
<keyword evidence="1" id="KW-1133">Transmembrane helix</keyword>
<keyword evidence="1" id="KW-0472">Membrane</keyword>
<organism evidence="3 4">
    <name type="scientific">Rickenella mellea</name>
    <dbReference type="NCBI Taxonomy" id="50990"/>
    <lineage>
        <taxon>Eukaryota</taxon>
        <taxon>Fungi</taxon>
        <taxon>Dikarya</taxon>
        <taxon>Basidiomycota</taxon>
        <taxon>Agaricomycotina</taxon>
        <taxon>Agaricomycetes</taxon>
        <taxon>Hymenochaetales</taxon>
        <taxon>Rickenellaceae</taxon>
        <taxon>Rickenella</taxon>
    </lineage>
</organism>
<feature type="domain" description="DUF6534" evidence="2">
    <location>
        <begin position="24"/>
        <end position="111"/>
    </location>
</feature>
<dbReference type="PANTHER" id="PTHR40465">
    <property type="entry name" value="CHROMOSOME 1, WHOLE GENOME SHOTGUN SEQUENCE"/>
    <property type="match status" value="1"/>
</dbReference>
<evidence type="ECO:0000256" key="1">
    <source>
        <dbReference type="SAM" id="Phobius"/>
    </source>
</evidence>
<dbReference type="AlphaFoldDB" id="A0A4Y7PER3"/>
<evidence type="ECO:0000259" key="2">
    <source>
        <dbReference type="Pfam" id="PF20152"/>
    </source>
</evidence>
<dbReference type="EMBL" id="ML170743">
    <property type="protein sequence ID" value="TDL13302.1"/>
    <property type="molecule type" value="Genomic_DNA"/>
</dbReference>
<keyword evidence="1" id="KW-0812">Transmembrane</keyword>
<feature type="transmembrane region" description="Helical" evidence="1">
    <location>
        <begin position="88"/>
        <end position="107"/>
    </location>
</feature>
<gene>
    <name evidence="3" type="ORF">BD410DRAFT_797662</name>
</gene>
<protein>
    <recommendedName>
        <fullName evidence="2">DUF6534 domain-containing protein</fullName>
    </recommendedName>
</protein>
<feature type="transmembrane region" description="Helical" evidence="1">
    <location>
        <begin position="14"/>
        <end position="39"/>
    </location>
</feature>
<proteinExistence type="predicted"/>
<reference evidence="3 4" key="1">
    <citation type="submission" date="2018-06" db="EMBL/GenBank/DDBJ databases">
        <title>A transcriptomic atlas of mushroom development highlights an independent origin of complex multicellularity.</title>
        <authorList>
            <consortium name="DOE Joint Genome Institute"/>
            <person name="Krizsan K."/>
            <person name="Almasi E."/>
            <person name="Merenyi Z."/>
            <person name="Sahu N."/>
            <person name="Viragh M."/>
            <person name="Koszo T."/>
            <person name="Mondo S."/>
            <person name="Kiss B."/>
            <person name="Balint B."/>
            <person name="Kues U."/>
            <person name="Barry K."/>
            <person name="Hegedus J.C."/>
            <person name="Henrissat B."/>
            <person name="Johnson J."/>
            <person name="Lipzen A."/>
            <person name="Ohm R."/>
            <person name="Nagy I."/>
            <person name="Pangilinan J."/>
            <person name="Yan J."/>
            <person name="Xiong Y."/>
            <person name="Grigoriev I.V."/>
            <person name="Hibbett D.S."/>
            <person name="Nagy L.G."/>
        </authorList>
    </citation>
    <scope>NUCLEOTIDE SEQUENCE [LARGE SCALE GENOMIC DNA]</scope>
    <source>
        <strain evidence="3 4">SZMC22713</strain>
    </source>
</reference>
<dbReference type="Pfam" id="PF20152">
    <property type="entry name" value="DUF6534"/>
    <property type="match status" value="1"/>
</dbReference>
<dbReference type="Proteomes" id="UP000294933">
    <property type="component" value="Unassembled WGS sequence"/>
</dbReference>
<feature type="non-terminal residue" evidence="3">
    <location>
        <position position="1"/>
    </location>
</feature>
<dbReference type="PANTHER" id="PTHR40465:SF1">
    <property type="entry name" value="DUF6534 DOMAIN-CONTAINING PROTEIN"/>
    <property type="match status" value="1"/>
</dbReference>
<evidence type="ECO:0000313" key="3">
    <source>
        <dbReference type="EMBL" id="TDL13302.1"/>
    </source>
</evidence>
<accession>A0A4Y7PER3</accession>
<evidence type="ECO:0000313" key="4">
    <source>
        <dbReference type="Proteomes" id="UP000294933"/>
    </source>
</evidence>